<dbReference type="Proteomes" id="UP000236316">
    <property type="component" value="Segment"/>
</dbReference>
<organism evidence="1">
    <name type="scientific">Orpheovirus IHUMI-LCC2</name>
    <dbReference type="NCBI Taxonomy" id="2023057"/>
    <lineage>
        <taxon>Viruses</taxon>
        <taxon>Varidnaviria</taxon>
        <taxon>Bamfordvirae</taxon>
        <taxon>Nucleocytoviricota</taxon>
        <taxon>Megaviricetes</taxon>
        <taxon>Pimascovirales</taxon>
        <taxon>Ocovirineae</taxon>
        <taxon>Orpheoviridae</taxon>
        <taxon>Alphaorpheovirus</taxon>
        <taxon>Alphaorpheovirus massiliense</taxon>
    </lineage>
</organism>
<dbReference type="RefSeq" id="YP_009448461.1">
    <property type="nucleotide sequence ID" value="NC_036594.1"/>
</dbReference>
<proteinExistence type="predicted"/>
<dbReference type="KEGG" id="vg:35382023"/>
<evidence type="ECO:0000313" key="2">
    <source>
        <dbReference type="Proteomes" id="UP000236316"/>
    </source>
</evidence>
<reference evidence="1" key="1">
    <citation type="submission" date="2017-08" db="EMBL/GenBank/DDBJ databases">
        <authorList>
            <consortium name="Urmite Genomes"/>
        </authorList>
    </citation>
    <scope>NUCLEOTIDE SEQUENCE [LARGE SCALE GENOMIC DNA]</scope>
    <source>
        <strain evidence="1">IHUMI-LCC2</strain>
    </source>
</reference>
<evidence type="ECO:0000313" key="1">
    <source>
        <dbReference type="EMBL" id="SNW62159.1"/>
    </source>
</evidence>
<sequence length="183" mass="22071">MIPSLRTYRINLEDHFNKHIKSKYHFMYMERYEDPALVEENNLCIRVYYQLFNYKDNNVKDEDKITYLTYIFDQNKDLVTRTKYGFYDKKPETTTVIGMLSNMPSMMVVEDILDIVKSELINNIQQDVKNEQEYREDILKFLASIPEEFIVFDRNDEIKIADTFERLKNYINGAYYVNNSDEL</sequence>
<dbReference type="EMBL" id="LT906555">
    <property type="protein sequence ID" value="SNW62159.1"/>
    <property type="molecule type" value="Genomic_DNA"/>
</dbReference>
<accession>A0A2I2L3W8</accession>
<gene>
    <name evidence="1" type="ORF">ORPV_255</name>
</gene>
<protein>
    <submittedName>
        <fullName evidence="1">Uncharacterized protein</fullName>
    </submittedName>
</protein>
<name>A0A2I2L3W8_9VIRU</name>
<dbReference type="GeneID" id="35382023"/>
<keyword evidence="2" id="KW-1185">Reference proteome</keyword>